<dbReference type="CDD" id="cd02511">
    <property type="entry name" value="Beta4Glucosyltransferase"/>
    <property type="match status" value="1"/>
</dbReference>
<dbReference type="GO" id="GO:0016740">
    <property type="term" value="F:transferase activity"/>
    <property type="evidence" value="ECO:0007669"/>
    <property type="project" value="UniProtKB-KW"/>
</dbReference>
<dbReference type="PANTHER" id="PTHR43630:SF2">
    <property type="entry name" value="GLYCOSYLTRANSFERASE"/>
    <property type="match status" value="1"/>
</dbReference>
<dbReference type="AlphaFoldDB" id="A0A6M3JWQ3"/>
<dbReference type="SUPFAM" id="SSF53448">
    <property type="entry name" value="Nucleotide-diphospho-sugar transferases"/>
    <property type="match status" value="1"/>
</dbReference>
<keyword evidence="2" id="KW-0808">Transferase</keyword>
<gene>
    <name evidence="2" type="ORF">MM415A01992_0008</name>
</gene>
<dbReference type="Gene3D" id="1.25.40.10">
    <property type="entry name" value="Tetratricopeptide repeat domain"/>
    <property type="match status" value="1"/>
</dbReference>
<organism evidence="2">
    <name type="scientific">viral metagenome</name>
    <dbReference type="NCBI Taxonomy" id="1070528"/>
    <lineage>
        <taxon>unclassified sequences</taxon>
        <taxon>metagenomes</taxon>
        <taxon>organismal metagenomes</taxon>
    </lineage>
</organism>
<proteinExistence type="predicted"/>
<dbReference type="Gene3D" id="3.90.550.10">
    <property type="entry name" value="Spore Coat Polysaccharide Biosynthesis Protein SpsA, Chain A"/>
    <property type="match status" value="1"/>
</dbReference>
<dbReference type="EMBL" id="MT142101">
    <property type="protein sequence ID" value="QJA74489.1"/>
    <property type="molecule type" value="Genomic_DNA"/>
</dbReference>
<dbReference type="InterPro" id="IPR029044">
    <property type="entry name" value="Nucleotide-diphossugar_trans"/>
</dbReference>
<sequence>MEPTLCLSMIVRNEERFLPQCLKSVQDVVDDIVIVDTGSTDRTLDIAREHNARVYEHPWEHSFAKARNQSLSYVHSDWVLILDADEELDKDAGPILREALSGNEYNAIAGTVISHHRGGMAKHTSIRAVRNLPTGVYWQRRVHNQVMFPGFAQFFPFTIYHHGYNLSPEEMKAKDLRTYKLLRASLRDEPDDPFTHGYLAVALQHLGHYKASIKHAKRAAKLWEQTTDGTGMVLNAWYTCANSYVGLGDIKGVERSVRKALKIWPDYADCWFLLGGCLADQPGREGDAVSALMRYMEANEKAIQSPSPGNVIQNCLRRGEDAIRTIGILQQRLAQAQVRQLSEGGCLETAPHVMPPADGGGAA</sequence>
<reference evidence="2" key="1">
    <citation type="submission" date="2020-03" db="EMBL/GenBank/DDBJ databases">
        <title>The deep terrestrial virosphere.</title>
        <authorList>
            <person name="Holmfeldt K."/>
            <person name="Nilsson E."/>
            <person name="Simone D."/>
            <person name="Lopez-Fernandez M."/>
            <person name="Wu X."/>
            <person name="de Brujin I."/>
            <person name="Lundin D."/>
            <person name="Andersson A."/>
            <person name="Bertilsson S."/>
            <person name="Dopson M."/>
        </authorList>
    </citation>
    <scope>NUCLEOTIDE SEQUENCE</scope>
    <source>
        <strain evidence="2">MM415A01992</strain>
    </source>
</reference>
<dbReference type="SMART" id="SM00028">
    <property type="entry name" value="TPR"/>
    <property type="match status" value="2"/>
</dbReference>
<feature type="domain" description="Glycosyltransferase 2-like" evidence="1">
    <location>
        <begin position="9"/>
        <end position="131"/>
    </location>
</feature>
<dbReference type="SUPFAM" id="SSF48452">
    <property type="entry name" value="TPR-like"/>
    <property type="match status" value="1"/>
</dbReference>
<dbReference type="InterPro" id="IPR011990">
    <property type="entry name" value="TPR-like_helical_dom_sf"/>
</dbReference>
<dbReference type="PANTHER" id="PTHR43630">
    <property type="entry name" value="POLY-BETA-1,6-N-ACETYL-D-GLUCOSAMINE SYNTHASE"/>
    <property type="match status" value="1"/>
</dbReference>
<accession>A0A6M3JWQ3</accession>
<protein>
    <submittedName>
        <fullName evidence="2">Putative glycosyltransferase</fullName>
    </submittedName>
</protein>
<evidence type="ECO:0000313" key="2">
    <source>
        <dbReference type="EMBL" id="QJA74489.1"/>
    </source>
</evidence>
<evidence type="ECO:0000259" key="1">
    <source>
        <dbReference type="Pfam" id="PF00535"/>
    </source>
</evidence>
<name>A0A6M3JWQ3_9ZZZZ</name>
<dbReference type="Pfam" id="PF00535">
    <property type="entry name" value="Glycos_transf_2"/>
    <property type="match status" value="1"/>
</dbReference>
<dbReference type="InterPro" id="IPR001173">
    <property type="entry name" value="Glyco_trans_2-like"/>
</dbReference>
<dbReference type="InterPro" id="IPR019734">
    <property type="entry name" value="TPR_rpt"/>
</dbReference>